<evidence type="ECO:0000313" key="2">
    <source>
        <dbReference type="EMBL" id="CAF3635661.1"/>
    </source>
</evidence>
<evidence type="ECO:0000256" key="1">
    <source>
        <dbReference type="SAM" id="MobiDB-lite"/>
    </source>
</evidence>
<feature type="compositionally biased region" description="Low complexity" evidence="1">
    <location>
        <begin position="175"/>
        <end position="189"/>
    </location>
</feature>
<feature type="compositionally biased region" description="Acidic residues" evidence="1">
    <location>
        <begin position="158"/>
        <end position="174"/>
    </location>
</feature>
<protein>
    <submittedName>
        <fullName evidence="2">Uncharacterized protein</fullName>
    </submittedName>
</protein>
<reference evidence="2" key="1">
    <citation type="submission" date="2021-02" db="EMBL/GenBank/DDBJ databases">
        <authorList>
            <person name="Nowell W R."/>
        </authorList>
    </citation>
    <scope>NUCLEOTIDE SEQUENCE</scope>
</reference>
<feature type="region of interest" description="Disordered" evidence="1">
    <location>
        <begin position="1"/>
        <end position="24"/>
    </location>
</feature>
<dbReference type="InterPro" id="IPR032675">
    <property type="entry name" value="LRR_dom_sf"/>
</dbReference>
<dbReference type="InterPro" id="IPR052394">
    <property type="entry name" value="LRR-containing"/>
</dbReference>
<feature type="region of interest" description="Disordered" evidence="1">
    <location>
        <begin position="134"/>
        <end position="212"/>
    </location>
</feature>
<dbReference type="Gene3D" id="3.80.10.10">
    <property type="entry name" value="Ribonuclease Inhibitor"/>
    <property type="match status" value="3"/>
</dbReference>
<dbReference type="Pfam" id="PF00560">
    <property type="entry name" value="LRR_1"/>
    <property type="match status" value="1"/>
</dbReference>
<dbReference type="Proteomes" id="UP000663872">
    <property type="component" value="Unassembled WGS sequence"/>
</dbReference>
<accession>A0A818QIL4</accession>
<organism evidence="2 3">
    <name type="scientific">Rotaria socialis</name>
    <dbReference type="NCBI Taxonomy" id="392032"/>
    <lineage>
        <taxon>Eukaryota</taxon>
        <taxon>Metazoa</taxon>
        <taxon>Spiralia</taxon>
        <taxon>Gnathifera</taxon>
        <taxon>Rotifera</taxon>
        <taxon>Eurotatoria</taxon>
        <taxon>Bdelloidea</taxon>
        <taxon>Philodinida</taxon>
        <taxon>Philodinidae</taxon>
        <taxon>Rotaria</taxon>
    </lineage>
</organism>
<dbReference type="PANTHER" id="PTHR24114">
    <property type="entry name" value="LEUCINE RICH REPEAT FAMILY PROTEIN"/>
    <property type="match status" value="1"/>
</dbReference>
<dbReference type="Pfam" id="PF13516">
    <property type="entry name" value="LRR_6"/>
    <property type="match status" value="1"/>
</dbReference>
<dbReference type="EMBL" id="CAJNYT010004138">
    <property type="protein sequence ID" value="CAF3635661.1"/>
    <property type="molecule type" value="Genomic_DNA"/>
</dbReference>
<dbReference type="AlphaFoldDB" id="A0A818QIL4"/>
<proteinExistence type="predicted"/>
<dbReference type="SUPFAM" id="SSF52047">
    <property type="entry name" value="RNI-like"/>
    <property type="match status" value="1"/>
</dbReference>
<dbReference type="PANTHER" id="PTHR24114:SF2">
    <property type="entry name" value="F-BOX DOMAIN-CONTAINING PROTEIN-RELATED"/>
    <property type="match status" value="1"/>
</dbReference>
<evidence type="ECO:0000313" key="3">
    <source>
        <dbReference type="Proteomes" id="UP000663872"/>
    </source>
</evidence>
<dbReference type="SMART" id="SM00368">
    <property type="entry name" value="LRR_RI"/>
    <property type="match status" value="7"/>
</dbReference>
<dbReference type="InterPro" id="IPR001611">
    <property type="entry name" value="Leu-rich_rpt"/>
</dbReference>
<gene>
    <name evidence="2" type="ORF">GRG538_LOCUS24398</name>
</gene>
<name>A0A818QIL4_9BILA</name>
<sequence length="819" mass="92478">MPVKSHQRIQTQTDTGRMRDRANTMTTVTSKKTASTSKRLFISGGGGAQHIPTSGTTRLSSGTTSLTVGMNPLKTSNSRGTKIITEVDDTNIDEVLKLSDVSLIPASFLTEIQQDEVYETILEELRKKMPNLVAPKTPSVHEDEQQKPFSPHLLAINDDNDTSNEDDDDDDVSIDDGVSSSQSSDNNPRSSHEDYDTDIETDSGGQKDHDPTGRQLYRELCKEGSLIPCSYFLAHIQDSEMILRYHQFNTEDIKAITKTLVTNLSIDHLYLDGNFLQEQATKYITQLILTNDSITELSLADNRLGGNEGTKEICRMLTLNRNLKKLNLSGNKFNELDITQLIEAFEQNKILHELDLSHNSFGEACGKVLGTFISSNDSLESIDLSWNNFRGRSAIDLVNGIKENVRLKRCNLAMNGLGPDSGQILADCIKQNSALEELNLIGNRLNTPNAFAIAQALSSNDSLEILKLDKNQINSDGVLAIFLCIKANDTNSLRVVDFAHTVVTEETVLACEDIVKLKNGQFKYLIGSITPKKLQPNSTSECYVKTNEELLNKLRSTAANCNPLRSCLYFTYLYIMIVDNEKSNKILTHEESITTNMNDDQTASLEVLRYSVNELQRKQIDIHRHIGQLSSVMSDFEYYMEQVRQVCESSNDDNNELCQSLISHLESVINDTRSVLVTSSNSTNDAQQVHDLVDRLYEENQRIANHIDDLIQQDQFDTQLQNEQGEEDHIQKAIEHIELAFEENTREQEYINKEQEHFENNQKTIESFIQTTEQLHEEALGTLREHIKVLREQNQSLKYYNEQIDILTKQLPLTSLLHS</sequence>
<comment type="caution">
    <text evidence="2">The sequence shown here is derived from an EMBL/GenBank/DDBJ whole genome shotgun (WGS) entry which is preliminary data.</text>
</comment>